<reference evidence="2" key="1">
    <citation type="submission" date="2021-01" db="EMBL/GenBank/DDBJ databases">
        <authorList>
            <person name="Corre E."/>
            <person name="Pelletier E."/>
            <person name="Niang G."/>
            <person name="Scheremetjew M."/>
            <person name="Finn R."/>
            <person name="Kale V."/>
            <person name="Holt S."/>
            <person name="Cochrane G."/>
            <person name="Meng A."/>
            <person name="Brown T."/>
            <person name="Cohen L."/>
        </authorList>
    </citation>
    <scope>NUCLEOTIDE SEQUENCE</scope>
    <source>
        <strain evidence="2">UTEX LB 2760</strain>
    </source>
</reference>
<sequence length="104" mass="12062">MKSFRSCWCFLLFWCFRFYFLSFEFGKMLIKVKMLTGTEREIDIDAGDTVERIKMRIEEKEGILPGQQRLIFGGRSLADNTMAKEYGIEGGSVLHLVLQLRGGR</sequence>
<dbReference type="PRINTS" id="PR00348">
    <property type="entry name" value="UBIQUITIN"/>
</dbReference>
<accession>A0A7S0BLG4</accession>
<gene>
    <name evidence="2" type="ORF">RMAR0315_LOCUS7585</name>
</gene>
<dbReference type="PANTHER" id="PTHR10666">
    <property type="entry name" value="UBIQUITIN"/>
    <property type="match status" value="1"/>
</dbReference>
<dbReference type="CDD" id="cd01806">
    <property type="entry name" value="Ubl_NEDD8"/>
    <property type="match status" value="1"/>
</dbReference>
<dbReference type="InterPro" id="IPR000626">
    <property type="entry name" value="Ubiquitin-like_dom"/>
</dbReference>
<dbReference type="Pfam" id="PF00240">
    <property type="entry name" value="ubiquitin"/>
    <property type="match status" value="1"/>
</dbReference>
<evidence type="ECO:0000259" key="1">
    <source>
        <dbReference type="PROSITE" id="PS50053"/>
    </source>
</evidence>
<proteinExistence type="predicted"/>
<dbReference type="InterPro" id="IPR050158">
    <property type="entry name" value="Ubiquitin_ubiquitin-like"/>
</dbReference>
<feature type="domain" description="Ubiquitin-like" evidence="1">
    <location>
        <begin position="28"/>
        <end position="103"/>
    </location>
</feature>
<evidence type="ECO:0000313" key="2">
    <source>
        <dbReference type="EMBL" id="CAD8397596.1"/>
    </source>
</evidence>
<dbReference type="EMBL" id="HBEK01013932">
    <property type="protein sequence ID" value="CAD8397596.1"/>
    <property type="molecule type" value="Transcribed_RNA"/>
</dbReference>
<organism evidence="2">
    <name type="scientific">Rhodosorus marinus</name>
    <dbReference type="NCBI Taxonomy" id="101924"/>
    <lineage>
        <taxon>Eukaryota</taxon>
        <taxon>Rhodophyta</taxon>
        <taxon>Stylonematophyceae</taxon>
        <taxon>Stylonematales</taxon>
        <taxon>Stylonemataceae</taxon>
        <taxon>Rhodosorus</taxon>
    </lineage>
</organism>
<name>A0A7S0BLG4_9RHOD</name>
<dbReference type="SMART" id="SM00213">
    <property type="entry name" value="UBQ"/>
    <property type="match status" value="1"/>
</dbReference>
<dbReference type="FunFam" id="3.10.20.90:FF:000211">
    <property type="entry name" value="Polyubiquitin 9"/>
    <property type="match status" value="1"/>
</dbReference>
<dbReference type="InterPro" id="IPR029071">
    <property type="entry name" value="Ubiquitin-like_domsf"/>
</dbReference>
<dbReference type="InterPro" id="IPR038738">
    <property type="entry name" value="Nedd8-like"/>
</dbReference>
<protein>
    <recommendedName>
        <fullName evidence="1">Ubiquitin-like domain-containing protein</fullName>
    </recommendedName>
</protein>
<dbReference type="Gene3D" id="3.10.20.90">
    <property type="entry name" value="Phosphatidylinositol 3-kinase Catalytic Subunit, Chain A, domain 1"/>
    <property type="match status" value="1"/>
</dbReference>
<dbReference type="InterPro" id="IPR019956">
    <property type="entry name" value="Ubiquitin_dom"/>
</dbReference>
<dbReference type="AlphaFoldDB" id="A0A7S0BLG4"/>
<dbReference type="SUPFAM" id="SSF54236">
    <property type="entry name" value="Ubiquitin-like"/>
    <property type="match status" value="1"/>
</dbReference>
<dbReference type="PROSITE" id="PS50053">
    <property type="entry name" value="UBIQUITIN_2"/>
    <property type="match status" value="1"/>
</dbReference>